<accession>A0A2S5A023</accession>
<sequence>MRAACEWRERWEQTAARGTRAVCDLCRKDAAFGSRGNVWAKAWRPELHKGWRTFCPSTALRVTLGKKYDNPQPDRPAGEPKHEQRPGW</sequence>
<proteinExistence type="predicted"/>
<feature type="region of interest" description="Disordered" evidence="1">
    <location>
        <begin position="65"/>
        <end position="88"/>
    </location>
</feature>
<feature type="compositionally biased region" description="Basic and acidic residues" evidence="1">
    <location>
        <begin position="76"/>
        <end position="88"/>
    </location>
</feature>
<evidence type="ECO:0000313" key="2">
    <source>
        <dbReference type="EMBL" id="POY35473.1"/>
    </source>
</evidence>
<dbReference type="EMBL" id="PQVF01000011">
    <property type="protein sequence ID" value="POY35473.1"/>
    <property type="molecule type" value="Genomic_DNA"/>
</dbReference>
<gene>
    <name evidence="2" type="ORF">C3K47_15550</name>
</gene>
<keyword evidence="3" id="KW-1185">Reference proteome</keyword>
<evidence type="ECO:0000313" key="3">
    <source>
        <dbReference type="Proteomes" id="UP000236893"/>
    </source>
</evidence>
<dbReference type="Proteomes" id="UP000236893">
    <property type="component" value="Unassembled WGS sequence"/>
</dbReference>
<evidence type="ECO:0000256" key="1">
    <source>
        <dbReference type="SAM" id="MobiDB-lite"/>
    </source>
</evidence>
<reference evidence="2 3" key="1">
    <citation type="submission" date="2018-01" db="EMBL/GenBank/DDBJ databases">
        <authorList>
            <person name="Gaut B.S."/>
            <person name="Morton B.R."/>
            <person name="Clegg M.T."/>
            <person name="Duvall M.R."/>
        </authorList>
    </citation>
    <scope>NUCLEOTIDE SEQUENCE [LARGE SCALE GENOMIC DNA]</scope>
    <source>
        <strain evidence="2 3">HR-AV</strain>
    </source>
</reference>
<dbReference type="AlphaFoldDB" id="A0A2S5A023"/>
<organism evidence="2 3">
    <name type="scientific">Solitalea longa</name>
    <dbReference type="NCBI Taxonomy" id="2079460"/>
    <lineage>
        <taxon>Bacteria</taxon>
        <taxon>Pseudomonadati</taxon>
        <taxon>Bacteroidota</taxon>
        <taxon>Sphingobacteriia</taxon>
        <taxon>Sphingobacteriales</taxon>
        <taxon>Sphingobacteriaceae</taxon>
        <taxon>Solitalea</taxon>
    </lineage>
</organism>
<name>A0A2S5A023_9SPHI</name>
<comment type="caution">
    <text evidence="2">The sequence shown here is derived from an EMBL/GenBank/DDBJ whole genome shotgun (WGS) entry which is preliminary data.</text>
</comment>
<protein>
    <submittedName>
        <fullName evidence="2">Uncharacterized protein</fullName>
    </submittedName>
</protein>